<sequence length="67" mass="7513">MAFPSGDLTQEGFQPQMPGLDKWVAQIIVNKSDAQWDPRCRNPSLTRTSSRRPVITHVVYTSHGCAQ</sequence>
<dbReference type="AlphaFoldDB" id="A0A0A9CD09"/>
<organism evidence="1">
    <name type="scientific">Arundo donax</name>
    <name type="common">Giant reed</name>
    <name type="synonym">Donax arundinaceus</name>
    <dbReference type="NCBI Taxonomy" id="35708"/>
    <lineage>
        <taxon>Eukaryota</taxon>
        <taxon>Viridiplantae</taxon>
        <taxon>Streptophyta</taxon>
        <taxon>Embryophyta</taxon>
        <taxon>Tracheophyta</taxon>
        <taxon>Spermatophyta</taxon>
        <taxon>Magnoliopsida</taxon>
        <taxon>Liliopsida</taxon>
        <taxon>Poales</taxon>
        <taxon>Poaceae</taxon>
        <taxon>PACMAD clade</taxon>
        <taxon>Arundinoideae</taxon>
        <taxon>Arundineae</taxon>
        <taxon>Arundo</taxon>
    </lineage>
</organism>
<accession>A0A0A9CD09</accession>
<reference evidence="1" key="1">
    <citation type="submission" date="2014-09" db="EMBL/GenBank/DDBJ databases">
        <authorList>
            <person name="Magalhaes I.L.F."/>
            <person name="Oliveira U."/>
            <person name="Santos F.R."/>
            <person name="Vidigal T.H.D.A."/>
            <person name="Brescovit A.D."/>
            <person name="Santos A.J."/>
        </authorList>
    </citation>
    <scope>NUCLEOTIDE SEQUENCE</scope>
    <source>
        <tissue evidence="1">Shoot tissue taken approximately 20 cm above the soil surface</tissue>
    </source>
</reference>
<reference evidence="1" key="2">
    <citation type="journal article" date="2015" name="Data Brief">
        <title>Shoot transcriptome of the giant reed, Arundo donax.</title>
        <authorList>
            <person name="Barrero R.A."/>
            <person name="Guerrero F.D."/>
            <person name="Moolhuijzen P."/>
            <person name="Goolsby J.A."/>
            <person name="Tidwell J."/>
            <person name="Bellgard S.E."/>
            <person name="Bellgard M.I."/>
        </authorList>
    </citation>
    <scope>NUCLEOTIDE SEQUENCE</scope>
    <source>
        <tissue evidence="1">Shoot tissue taken approximately 20 cm above the soil surface</tissue>
    </source>
</reference>
<evidence type="ECO:0000313" key="1">
    <source>
        <dbReference type="EMBL" id="JAD72338.1"/>
    </source>
</evidence>
<name>A0A0A9CD09_ARUDO</name>
<protein>
    <submittedName>
        <fullName evidence="1">Uncharacterized protein</fullName>
    </submittedName>
</protein>
<proteinExistence type="predicted"/>
<dbReference type="EMBL" id="GBRH01225557">
    <property type="protein sequence ID" value="JAD72338.1"/>
    <property type="molecule type" value="Transcribed_RNA"/>
</dbReference>